<keyword evidence="2" id="KW-1185">Reference proteome</keyword>
<dbReference type="EMBL" id="JAUCMV010000001">
    <property type="protein sequence ID" value="KAK0423907.1"/>
    <property type="molecule type" value="Genomic_DNA"/>
</dbReference>
<dbReference type="Proteomes" id="UP001175271">
    <property type="component" value="Unassembled WGS sequence"/>
</dbReference>
<evidence type="ECO:0000313" key="1">
    <source>
        <dbReference type="EMBL" id="KAK0423907.1"/>
    </source>
</evidence>
<reference evidence="1" key="1">
    <citation type="submission" date="2023-06" db="EMBL/GenBank/DDBJ databases">
        <title>Genomic analysis of the entomopathogenic nematode Steinernema hermaphroditum.</title>
        <authorList>
            <person name="Schwarz E.M."/>
            <person name="Heppert J.K."/>
            <person name="Baniya A."/>
            <person name="Schwartz H.T."/>
            <person name="Tan C.-H."/>
            <person name="Antoshechkin I."/>
            <person name="Sternberg P.W."/>
            <person name="Goodrich-Blair H."/>
            <person name="Dillman A.R."/>
        </authorList>
    </citation>
    <scope>NUCLEOTIDE SEQUENCE</scope>
    <source>
        <strain evidence="1">PS9179</strain>
        <tissue evidence="1">Whole animal</tissue>
    </source>
</reference>
<dbReference type="AlphaFoldDB" id="A0AA39IGG2"/>
<name>A0AA39IGG2_9BILA</name>
<proteinExistence type="predicted"/>
<sequence>MSSPATEPTTFTVPEEWSTRHVDERVVQSWRRLAGDVITFAERQAHDLAARLPPLAEQTIVTQRSFESLQTQCDKLARGGARLAETFSILSDGAKFIPDLSSRLSSGTASCSK</sequence>
<gene>
    <name evidence="1" type="ORF">QR680_008399</name>
</gene>
<comment type="caution">
    <text evidence="1">The sequence shown here is derived from an EMBL/GenBank/DDBJ whole genome shotgun (WGS) entry which is preliminary data.</text>
</comment>
<accession>A0AA39IGG2</accession>
<organism evidence="1 2">
    <name type="scientific">Steinernema hermaphroditum</name>
    <dbReference type="NCBI Taxonomy" id="289476"/>
    <lineage>
        <taxon>Eukaryota</taxon>
        <taxon>Metazoa</taxon>
        <taxon>Ecdysozoa</taxon>
        <taxon>Nematoda</taxon>
        <taxon>Chromadorea</taxon>
        <taxon>Rhabditida</taxon>
        <taxon>Tylenchina</taxon>
        <taxon>Panagrolaimomorpha</taxon>
        <taxon>Strongyloidoidea</taxon>
        <taxon>Steinernematidae</taxon>
        <taxon>Steinernema</taxon>
    </lineage>
</organism>
<protein>
    <submittedName>
        <fullName evidence="1">Uncharacterized protein</fullName>
    </submittedName>
</protein>
<evidence type="ECO:0000313" key="2">
    <source>
        <dbReference type="Proteomes" id="UP001175271"/>
    </source>
</evidence>